<evidence type="ECO:0000256" key="1">
    <source>
        <dbReference type="SAM" id="MobiDB-lite"/>
    </source>
</evidence>
<organism evidence="2 3">
    <name type="scientific">Natronorubrum thiooxidans</name>
    <dbReference type="NCBI Taxonomy" id="308853"/>
    <lineage>
        <taxon>Archaea</taxon>
        <taxon>Methanobacteriati</taxon>
        <taxon>Methanobacteriota</taxon>
        <taxon>Stenosarchaea group</taxon>
        <taxon>Halobacteria</taxon>
        <taxon>Halobacteriales</taxon>
        <taxon>Natrialbaceae</taxon>
        <taxon>Natronorubrum</taxon>
    </lineage>
</organism>
<evidence type="ECO:0000313" key="3">
    <source>
        <dbReference type="Proteomes" id="UP000185936"/>
    </source>
</evidence>
<dbReference type="PROSITE" id="PS51257">
    <property type="entry name" value="PROKAR_LIPOPROTEIN"/>
    <property type="match status" value="1"/>
</dbReference>
<accession>A0A1N7E837</accession>
<dbReference type="EMBL" id="FTNR01000003">
    <property type="protein sequence ID" value="SIR84178.1"/>
    <property type="molecule type" value="Genomic_DNA"/>
</dbReference>
<dbReference type="InterPro" id="IPR045396">
    <property type="entry name" value="DUF6517"/>
</dbReference>
<protein>
    <submittedName>
        <fullName evidence="2">Uncharacterized protein</fullName>
    </submittedName>
</protein>
<dbReference type="RefSeq" id="WP_235847775.1">
    <property type="nucleotide sequence ID" value="NZ_FTNR01000003.1"/>
</dbReference>
<feature type="region of interest" description="Disordered" evidence="1">
    <location>
        <begin position="222"/>
        <end position="263"/>
    </location>
</feature>
<gene>
    <name evidence="2" type="ORF">SAMN05421752_103284</name>
</gene>
<dbReference type="Pfam" id="PF20127">
    <property type="entry name" value="DUF6517"/>
    <property type="match status" value="1"/>
</dbReference>
<proteinExistence type="predicted"/>
<sequence length="263" mass="28119">MNRRLFVATVTAGAVSASAGCLSGVLEDMIDEETTFEASPIRVSETAAEEAGYEYLGTTEQTEERDFGGQTVELTNYHTEYTRSIELPLEGVEGETEAGVFSLISTPQIRVAEEEFNPVGDLTTEELAGQIQDRYESLELGDNIGGRAIEPEGPNTMVSFDTYEATATLSGGTELDVYLDIALPEHDFEYLVVAAIYPAADAVFEDERDRVNTMATGLEHGETVSVDLVDEFGSGSGGDDDDDGSGGENSSNTDGNETDGDSE</sequence>
<dbReference type="Proteomes" id="UP000185936">
    <property type="component" value="Unassembled WGS sequence"/>
</dbReference>
<dbReference type="AlphaFoldDB" id="A0A1N7E837"/>
<reference evidence="3" key="1">
    <citation type="submission" date="2017-01" db="EMBL/GenBank/DDBJ databases">
        <authorList>
            <person name="Varghese N."/>
            <person name="Submissions S."/>
        </authorList>
    </citation>
    <scope>NUCLEOTIDE SEQUENCE [LARGE SCALE GENOMIC DNA]</scope>
    <source>
        <strain evidence="3">type strain: HArc-</strain>
    </source>
</reference>
<name>A0A1N7E837_9EURY</name>
<evidence type="ECO:0000313" key="2">
    <source>
        <dbReference type="EMBL" id="SIR84178.1"/>
    </source>
</evidence>
<keyword evidence="3" id="KW-1185">Reference proteome</keyword>